<name>A0A166MZB0_EXIGL</name>
<feature type="region of interest" description="Disordered" evidence="1">
    <location>
        <begin position="73"/>
        <end position="104"/>
    </location>
</feature>
<accession>A0A166MZB0</accession>
<dbReference type="EMBL" id="KV426835">
    <property type="protein sequence ID" value="KZV78578.1"/>
    <property type="molecule type" value="Genomic_DNA"/>
</dbReference>
<evidence type="ECO:0000313" key="3">
    <source>
        <dbReference type="Proteomes" id="UP000077266"/>
    </source>
</evidence>
<evidence type="ECO:0000256" key="1">
    <source>
        <dbReference type="SAM" id="MobiDB-lite"/>
    </source>
</evidence>
<feature type="compositionally biased region" description="Basic and acidic residues" evidence="1">
    <location>
        <begin position="1"/>
        <end position="11"/>
    </location>
</feature>
<gene>
    <name evidence="2" type="ORF">EXIGLDRAFT_523526</name>
</gene>
<evidence type="ECO:0000313" key="2">
    <source>
        <dbReference type="EMBL" id="KZV78578.1"/>
    </source>
</evidence>
<dbReference type="InParanoid" id="A0A166MZB0"/>
<reference evidence="2 3" key="1">
    <citation type="journal article" date="2016" name="Mol. Biol. Evol.">
        <title>Comparative Genomics of Early-Diverging Mushroom-Forming Fungi Provides Insights into the Origins of Lignocellulose Decay Capabilities.</title>
        <authorList>
            <person name="Nagy L.G."/>
            <person name="Riley R."/>
            <person name="Tritt A."/>
            <person name="Adam C."/>
            <person name="Daum C."/>
            <person name="Floudas D."/>
            <person name="Sun H."/>
            <person name="Yadav J.S."/>
            <person name="Pangilinan J."/>
            <person name="Larsson K.H."/>
            <person name="Matsuura K."/>
            <person name="Barry K."/>
            <person name="Labutti K."/>
            <person name="Kuo R."/>
            <person name="Ohm R.A."/>
            <person name="Bhattacharya S.S."/>
            <person name="Shirouzu T."/>
            <person name="Yoshinaga Y."/>
            <person name="Martin F.M."/>
            <person name="Grigoriev I.V."/>
            <person name="Hibbett D.S."/>
        </authorList>
    </citation>
    <scope>NUCLEOTIDE SEQUENCE [LARGE SCALE GENOMIC DNA]</scope>
    <source>
        <strain evidence="2 3">HHB12029</strain>
    </source>
</reference>
<sequence length="156" mass="17014">MSAQAQEERRNVGKIVIRVSESSSSTDSERPAAHGPHATTTGDGGCRAELGRRPGGICSNIRGFVLNLASNPALPKCCQDRNEPGRIQRRSRSRRSRSVRRSATTDAVAARRTCLRAAIERGSDETLASNDEVQRKDKLTKWGPLLKNKMNTTTNG</sequence>
<dbReference type="AlphaFoldDB" id="A0A166MZB0"/>
<dbReference type="Proteomes" id="UP000077266">
    <property type="component" value="Unassembled WGS sequence"/>
</dbReference>
<feature type="compositionally biased region" description="Basic residues" evidence="1">
    <location>
        <begin position="87"/>
        <end position="100"/>
    </location>
</feature>
<keyword evidence="3" id="KW-1185">Reference proteome</keyword>
<protein>
    <submittedName>
        <fullName evidence="2">Uncharacterized protein</fullName>
    </submittedName>
</protein>
<feature type="region of interest" description="Disordered" evidence="1">
    <location>
        <begin position="122"/>
        <end position="156"/>
    </location>
</feature>
<feature type="region of interest" description="Disordered" evidence="1">
    <location>
        <begin position="1"/>
        <end position="52"/>
    </location>
</feature>
<proteinExistence type="predicted"/>
<organism evidence="2 3">
    <name type="scientific">Exidia glandulosa HHB12029</name>
    <dbReference type="NCBI Taxonomy" id="1314781"/>
    <lineage>
        <taxon>Eukaryota</taxon>
        <taxon>Fungi</taxon>
        <taxon>Dikarya</taxon>
        <taxon>Basidiomycota</taxon>
        <taxon>Agaricomycotina</taxon>
        <taxon>Agaricomycetes</taxon>
        <taxon>Auriculariales</taxon>
        <taxon>Exidiaceae</taxon>
        <taxon>Exidia</taxon>
    </lineage>
</organism>